<sequence length="283" mass="29907">MVRYLVTGASGMLGRDIVRALGDRCVTALSHSLIDITDSHQVADAVHGHDVVINCAAYTAVDLAESHENEAYAVNAIGTANLARAAAATRALFVQPSTDYVFDGKGTSPYRETDTTRPLSAYGRTKEAGEKLARAEHPDGTYIVRTAWVYGEHGRNFARTMLALAAQGQPWTVVNDQVGQPTLAADLAAQLVALVDARPAPGIYHATNTGETTWYDFGRAVLAAHGADPELISPASTDASARPAPRPHYSVLSHGAWLAAGLPAARSWQAAIEDAAARGILAQ</sequence>
<dbReference type="UniPathway" id="UPA00124"/>
<comment type="function">
    <text evidence="2">Catalyzes the reduction of dTDP-6-deoxy-L-lyxo-4-hexulose to yield dTDP-L-rhamnose.</text>
</comment>
<dbReference type="Proteomes" id="UP000219994">
    <property type="component" value="Unassembled WGS sequence"/>
</dbReference>
<dbReference type="GO" id="GO:0005829">
    <property type="term" value="C:cytosol"/>
    <property type="evidence" value="ECO:0007669"/>
    <property type="project" value="TreeGrafter"/>
</dbReference>
<organism evidence="4 5">
    <name type="scientific">Candidatus Lumbricidiphila eiseniae</name>
    <dbReference type="NCBI Taxonomy" id="1969409"/>
    <lineage>
        <taxon>Bacteria</taxon>
        <taxon>Bacillati</taxon>
        <taxon>Actinomycetota</taxon>
        <taxon>Actinomycetes</taxon>
        <taxon>Micrococcales</taxon>
        <taxon>Microbacteriaceae</taxon>
        <taxon>Candidatus Lumbricidiphila</taxon>
    </lineage>
</organism>
<dbReference type="GO" id="GO:0019305">
    <property type="term" value="P:dTDP-rhamnose biosynthetic process"/>
    <property type="evidence" value="ECO:0007669"/>
    <property type="project" value="UniProtKB-UniPathway"/>
</dbReference>
<dbReference type="Gene3D" id="3.90.25.10">
    <property type="entry name" value="UDP-galactose 4-epimerase, domain 1"/>
    <property type="match status" value="1"/>
</dbReference>
<comment type="pathway">
    <text evidence="2">Carbohydrate biosynthesis; dTDP-L-rhamnose biosynthesis.</text>
</comment>
<proteinExistence type="inferred from homology"/>
<gene>
    <name evidence="4" type="ORF">B5766_04750</name>
</gene>
<feature type="domain" description="RmlD-like substrate binding" evidence="3">
    <location>
        <begin position="4"/>
        <end position="277"/>
    </location>
</feature>
<keyword evidence="2" id="KW-0521">NADP</keyword>
<evidence type="ECO:0000313" key="5">
    <source>
        <dbReference type="Proteomes" id="UP000219994"/>
    </source>
</evidence>
<reference evidence="5" key="1">
    <citation type="submission" date="2017-03" db="EMBL/GenBank/DDBJ databases">
        <authorList>
            <person name="Lund M.B."/>
        </authorList>
    </citation>
    <scope>NUCLEOTIDE SEQUENCE [LARGE SCALE GENOMIC DNA]</scope>
</reference>
<evidence type="ECO:0000313" key="4">
    <source>
        <dbReference type="EMBL" id="PDQ35765.1"/>
    </source>
</evidence>
<evidence type="ECO:0000256" key="2">
    <source>
        <dbReference type="RuleBase" id="RU364082"/>
    </source>
</evidence>
<dbReference type="InterPro" id="IPR029903">
    <property type="entry name" value="RmlD-like-bd"/>
</dbReference>
<dbReference type="CDD" id="cd05254">
    <property type="entry name" value="dTDP_HR_like_SDR_e"/>
    <property type="match status" value="1"/>
</dbReference>
<dbReference type="Pfam" id="PF04321">
    <property type="entry name" value="RmlD_sub_bind"/>
    <property type="match status" value="1"/>
</dbReference>
<comment type="caution">
    <text evidence="4">The sequence shown here is derived from an EMBL/GenBank/DDBJ whole genome shotgun (WGS) entry which is preliminary data.</text>
</comment>
<dbReference type="PANTHER" id="PTHR10491">
    <property type="entry name" value="DTDP-4-DEHYDRORHAMNOSE REDUCTASE"/>
    <property type="match status" value="1"/>
</dbReference>
<protein>
    <recommendedName>
        <fullName evidence="2">dTDP-4-dehydrorhamnose reductase</fullName>
        <ecNumber evidence="2">1.1.1.133</ecNumber>
    </recommendedName>
</protein>
<comment type="similarity">
    <text evidence="1 2">Belongs to the dTDP-4-dehydrorhamnose reductase family.</text>
</comment>
<dbReference type="EC" id="1.1.1.133" evidence="2"/>
<dbReference type="InterPro" id="IPR036291">
    <property type="entry name" value="NAD(P)-bd_dom_sf"/>
</dbReference>
<dbReference type="AlphaFoldDB" id="A0A2A6FSA2"/>
<dbReference type="GO" id="GO:0008831">
    <property type="term" value="F:dTDP-4-dehydrorhamnose reductase activity"/>
    <property type="evidence" value="ECO:0007669"/>
    <property type="project" value="UniProtKB-EC"/>
</dbReference>
<dbReference type="EMBL" id="NAEP01000028">
    <property type="protein sequence ID" value="PDQ35765.1"/>
    <property type="molecule type" value="Genomic_DNA"/>
</dbReference>
<evidence type="ECO:0000259" key="3">
    <source>
        <dbReference type="Pfam" id="PF04321"/>
    </source>
</evidence>
<dbReference type="NCBIfam" id="TIGR01214">
    <property type="entry name" value="rmlD"/>
    <property type="match status" value="1"/>
</dbReference>
<dbReference type="SUPFAM" id="SSF51735">
    <property type="entry name" value="NAD(P)-binding Rossmann-fold domains"/>
    <property type="match status" value="1"/>
</dbReference>
<keyword evidence="2" id="KW-0560">Oxidoreductase</keyword>
<dbReference type="Gene3D" id="3.40.50.720">
    <property type="entry name" value="NAD(P)-binding Rossmann-like Domain"/>
    <property type="match status" value="1"/>
</dbReference>
<dbReference type="InterPro" id="IPR005913">
    <property type="entry name" value="dTDP_dehydrorham_reduct"/>
</dbReference>
<dbReference type="PANTHER" id="PTHR10491:SF4">
    <property type="entry name" value="METHIONINE ADENOSYLTRANSFERASE 2 SUBUNIT BETA"/>
    <property type="match status" value="1"/>
</dbReference>
<accession>A0A2A6FSA2</accession>
<name>A0A2A6FSA2_9MICO</name>
<evidence type="ECO:0000256" key="1">
    <source>
        <dbReference type="ARBA" id="ARBA00010944"/>
    </source>
</evidence>